<dbReference type="GO" id="GO:0005829">
    <property type="term" value="C:cytosol"/>
    <property type="evidence" value="ECO:0007669"/>
    <property type="project" value="UniProtKB-UniRule"/>
</dbReference>
<evidence type="ECO:0000313" key="8">
    <source>
        <dbReference type="Proteomes" id="UP000019384"/>
    </source>
</evidence>
<proteinExistence type="predicted"/>
<dbReference type="SMART" id="SM00333">
    <property type="entry name" value="TUDOR"/>
    <property type="match status" value="1"/>
</dbReference>
<evidence type="ECO:0000256" key="2">
    <source>
        <dbReference type="ARBA" id="ARBA00022490"/>
    </source>
</evidence>
<gene>
    <name evidence="7" type="ORF">KUCA_T00003174001</name>
</gene>
<dbReference type="GO" id="GO:0003723">
    <property type="term" value="F:RNA binding"/>
    <property type="evidence" value="ECO:0007669"/>
    <property type="project" value="UniProtKB-UniRule"/>
</dbReference>
<accession>W6MPU1</accession>
<reference evidence="7" key="2">
    <citation type="submission" date="2014-02" db="EMBL/GenBank/DDBJ databases">
        <title>Complete DNA sequence of /Kuraishia capsulata/ illustrates novel genomic features among budding yeasts (/Saccharomycotina/).</title>
        <authorList>
            <person name="Morales L."/>
            <person name="Noel B."/>
            <person name="Porcel B."/>
            <person name="Marcet-Houben M."/>
            <person name="Hullo M-F."/>
            <person name="Sacerdot C."/>
            <person name="Tekaia F."/>
            <person name="Leh-Louis V."/>
            <person name="Despons L."/>
            <person name="Khanna V."/>
            <person name="Aury J-M."/>
            <person name="Barbe V."/>
            <person name="Couloux A."/>
            <person name="Labadie K."/>
            <person name="Pelletier E."/>
            <person name="Souciet J-L."/>
            <person name="Boekhout T."/>
            <person name="Gabaldon T."/>
            <person name="Wincker P."/>
            <person name="Dujon B."/>
        </authorList>
    </citation>
    <scope>NUCLEOTIDE SEQUENCE</scope>
    <source>
        <strain evidence="7">CBS 1993</strain>
    </source>
</reference>
<dbReference type="GO" id="GO:0031332">
    <property type="term" value="C:RNAi effector complex"/>
    <property type="evidence" value="ECO:0007669"/>
    <property type="project" value="InterPro"/>
</dbReference>
<dbReference type="PROSITE" id="PS50830">
    <property type="entry name" value="TNASE_3"/>
    <property type="match status" value="4"/>
</dbReference>
<dbReference type="HOGENOM" id="CLU_005966_1_0_1"/>
<dbReference type="GO" id="GO:0016787">
    <property type="term" value="F:hydrolase activity"/>
    <property type="evidence" value="ECO:0007669"/>
    <property type="project" value="UniProtKB-KW"/>
</dbReference>
<keyword evidence="3" id="KW-0677">Repeat</keyword>
<evidence type="ECO:0000259" key="5">
    <source>
        <dbReference type="PROSITE" id="PS50304"/>
    </source>
</evidence>
<dbReference type="GO" id="GO:0005739">
    <property type="term" value="C:mitochondrion"/>
    <property type="evidence" value="ECO:0007669"/>
    <property type="project" value="UniProtKB-SubCell"/>
</dbReference>
<reference evidence="7" key="1">
    <citation type="submission" date="2013-12" db="EMBL/GenBank/DDBJ databases">
        <authorList>
            <person name="Genoscope - CEA"/>
        </authorList>
    </citation>
    <scope>NUCLEOTIDE SEQUENCE</scope>
    <source>
        <strain evidence="7">CBS 1993</strain>
    </source>
</reference>
<dbReference type="PIRSF" id="PIRSF017179">
    <property type="entry name" value="RISC-Tudor-SN"/>
    <property type="match status" value="1"/>
</dbReference>
<dbReference type="GO" id="GO:0016020">
    <property type="term" value="C:membrane"/>
    <property type="evidence" value="ECO:0007669"/>
    <property type="project" value="UniProtKB-SubCell"/>
</dbReference>
<evidence type="ECO:0000256" key="1">
    <source>
        <dbReference type="ARBA" id="ARBA00004496"/>
    </source>
</evidence>
<dbReference type="Gene3D" id="2.30.30.140">
    <property type="match status" value="1"/>
</dbReference>
<dbReference type="InterPro" id="IPR016685">
    <property type="entry name" value="Silence_cplx_Nase-comp_TudorSN"/>
</dbReference>
<dbReference type="GeneID" id="34520581"/>
<dbReference type="InterPro" id="IPR002999">
    <property type="entry name" value="Tudor"/>
</dbReference>
<feature type="domain" description="TNase-like" evidence="6">
    <location>
        <begin position="474"/>
        <end position="602"/>
    </location>
</feature>
<dbReference type="SUPFAM" id="SSF50199">
    <property type="entry name" value="Staphylococcal nuclease"/>
    <property type="match status" value="5"/>
</dbReference>
<sequence length="861" mass="94209">MSKVFGAKVKNVLSGDTLVLSANSSSSQERLLSLAYIQAPRSTEPFAYESKEILRSLLVGKDIKFHVSYKSNSGREFGDVSTPLFKSLAEYVVAKGGAKVRDNINDEEAEELKIAETKAKAQNLGIWDPKLKSVQTKTSLAEAEVNLKTQYPAIVEKVVAGDRLIVRILVHKTVHVVIPVLVAGIRTPRTASNDQPAEPLGEQAFKYVESRLLARSVKVTLIGESSTGVAIGKIVHPAGNITDKLLQEGLAEVVDWQSTLVGPQGMSYLRGLEKTAKAEGKGIWKSSSSAPSSNVSVSSNASKIRVGAQIEAVVSRIVSSDTLVIRLNDDTEHTVQLSSLRAPRQSDASSAAFVPEAREFTRKTAIGKHVKVFIDAVRPKSEQFDERFLVSITLPNGKSLSSLVVSSGYATVIRHRRGDEDRSPDWDSLIEEEATSIKDKKGIHGKAPKPERIVDASENAARAKQYLTTLQSKTSIPALVEHVSSATRFRLVLPRDGIKITLVLGGLAALNRESEVSKKALSFVSKKAYQRDVHVSVYGVDKVGGFIGNLVLPGQSVPIQASLVSEGYAAVHERSVNQTGFGSLLTEAENEAKTSRLGIWSDYNPSAIQQDVQEVTSQLENITITKRYLDVELTDISEEGLIAYQIVGSERSKLSSFMKSFHDFHSSNQAPLAKQPQKGDIVSAQFSENKKYYRAKIISFEKASREYKVQHIDYGNYDVVPLASLRSLPAQFAVSAFPAQAHTAQLSLITLPPQDYLNGAIDFIEELTAQKGLVACETFRNPAPGVESDVILYDPKKIASDPNYSINKEVVENGWGIVKKHLKGFEKGLESEWKQLLEVEASAKAHHRGCWEYGDIESDQE</sequence>
<dbReference type="RefSeq" id="XP_022459193.1">
    <property type="nucleotide sequence ID" value="XM_022601562.1"/>
</dbReference>
<evidence type="ECO:0000313" key="7">
    <source>
        <dbReference type="EMBL" id="CDK27197.1"/>
    </source>
</evidence>
<evidence type="ECO:0000256" key="3">
    <source>
        <dbReference type="ARBA" id="ARBA00022737"/>
    </source>
</evidence>
<dbReference type="GO" id="GO:0004519">
    <property type="term" value="F:endonuclease activity"/>
    <property type="evidence" value="ECO:0007669"/>
    <property type="project" value="UniProtKB-KW"/>
</dbReference>
<feature type="domain" description="Tudor" evidence="5">
    <location>
        <begin position="675"/>
        <end position="735"/>
    </location>
</feature>
<protein>
    <submittedName>
        <fullName evidence="7">Uncharacterized protein</fullName>
    </submittedName>
</protein>
<dbReference type="InterPro" id="IPR035437">
    <property type="entry name" value="SNase_OB-fold_sf"/>
</dbReference>
<dbReference type="EMBL" id="HG793128">
    <property type="protein sequence ID" value="CDK27197.1"/>
    <property type="molecule type" value="Genomic_DNA"/>
</dbReference>
<comment type="subcellular location">
    <subcellularLocation>
        <location evidence="1 4">Cytoplasm</location>
    </subcellularLocation>
</comment>
<dbReference type="SUPFAM" id="SSF63748">
    <property type="entry name" value="Tudor/PWWP/MBT"/>
    <property type="match status" value="1"/>
</dbReference>
<dbReference type="FunFam" id="2.30.30.140:FF:000018">
    <property type="entry name" value="Serine/threonine-protein kinase 31"/>
    <property type="match status" value="1"/>
</dbReference>
<feature type="domain" description="TNase-like" evidence="6">
    <location>
        <begin position="149"/>
        <end position="286"/>
    </location>
</feature>
<keyword evidence="8" id="KW-1185">Reference proteome</keyword>
<feature type="domain" description="TNase-like" evidence="6">
    <location>
        <begin position="308"/>
        <end position="446"/>
    </location>
</feature>
<dbReference type="GO" id="GO:0031047">
    <property type="term" value="P:regulatory ncRNA-mediated gene silencing"/>
    <property type="evidence" value="ECO:0007669"/>
    <property type="project" value="UniProtKB-UniRule"/>
</dbReference>
<dbReference type="PANTHER" id="PTHR12302">
    <property type="entry name" value="EBNA2 BINDING PROTEIN P100"/>
    <property type="match status" value="1"/>
</dbReference>
<evidence type="ECO:0000259" key="6">
    <source>
        <dbReference type="PROSITE" id="PS50830"/>
    </source>
</evidence>
<feature type="domain" description="TNase-like" evidence="6">
    <location>
        <begin position="3"/>
        <end position="129"/>
    </location>
</feature>
<evidence type="ECO:0000256" key="4">
    <source>
        <dbReference type="PIRNR" id="PIRNR017179"/>
    </source>
</evidence>
<dbReference type="Proteomes" id="UP000019384">
    <property type="component" value="Unassembled WGS sequence"/>
</dbReference>
<dbReference type="SMART" id="SM00318">
    <property type="entry name" value="SNc"/>
    <property type="match status" value="4"/>
</dbReference>
<dbReference type="STRING" id="1382522.W6MPU1"/>
<name>W6MPU1_9ASCO</name>
<dbReference type="Pfam" id="PF00567">
    <property type="entry name" value="TUDOR"/>
    <property type="match status" value="1"/>
</dbReference>
<dbReference type="OrthoDB" id="10023235at2759"/>
<dbReference type="Pfam" id="PF00565">
    <property type="entry name" value="SNase"/>
    <property type="match status" value="4"/>
</dbReference>
<dbReference type="GO" id="GO:0006402">
    <property type="term" value="P:mRNA catabolic process"/>
    <property type="evidence" value="ECO:0007669"/>
    <property type="project" value="UniProtKB-UniRule"/>
</dbReference>
<dbReference type="PROSITE" id="PS50304">
    <property type="entry name" value="TUDOR"/>
    <property type="match status" value="1"/>
</dbReference>
<dbReference type="Gene3D" id="2.40.50.90">
    <property type="match status" value="5"/>
</dbReference>
<dbReference type="AlphaFoldDB" id="W6MPU1"/>
<dbReference type="InterPro" id="IPR016071">
    <property type="entry name" value="Staphylococal_nuclease_OB-fold"/>
</dbReference>
<dbReference type="PANTHER" id="PTHR12302:SF2">
    <property type="entry name" value="STAPHYLOCOCCAL NUCLEASE DOMAIN-CONTAINING PROTEIN 1"/>
    <property type="match status" value="1"/>
</dbReference>
<organism evidence="7 8">
    <name type="scientific">Kuraishia capsulata CBS 1993</name>
    <dbReference type="NCBI Taxonomy" id="1382522"/>
    <lineage>
        <taxon>Eukaryota</taxon>
        <taxon>Fungi</taxon>
        <taxon>Dikarya</taxon>
        <taxon>Ascomycota</taxon>
        <taxon>Saccharomycotina</taxon>
        <taxon>Pichiomycetes</taxon>
        <taxon>Pichiales</taxon>
        <taxon>Pichiaceae</taxon>
        <taxon>Kuraishia</taxon>
    </lineage>
</organism>
<keyword evidence="2 4" id="KW-0963">Cytoplasm</keyword>